<organism evidence="1 2">
    <name type="scientific">Ricinus communis</name>
    <name type="common">Castor bean</name>
    <dbReference type="NCBI Taxonomy" id="3988"/>
    <lineage>
        <taxon>Eukaryota</taxon>
        <taxon>Viridiplantae</taxon>
        <taxon>Streptophyta</taxon>
        <taxon>Embryophyta</taxon>
        <taxon>Tracheophyta</taxon>
        <taxon>Spermatophyta</taxon>
        <taxon>Magnoliopsida</taxon>
        <taxon>eudicotyledons</taxon>
        <taxon>Gunneridae</taxon>
        <taxon>Pentapetalae</taxon>
        <taxon>rosids</taxon>
        <taxon>fabids</taxon>
        <taxon>Malpighiales</taxon>
        <taxon>Euphorbiaceae</taxon>
        <taxon>Acalyphoideae</taxon>
        <taxon>Acalypheae</taxon>
        <taxon>Ricinus</taxon>
    </lineage>
</organism>
<accession>B9TQD0</accession>
<dbReference type="Proteomes" id="UP000008311">
    <property type="component" value="Unassembled WGS sequence"/>
</dbReference>
<gene>
    <name evidence="1" type="ORF">RCOM_2123110</name>
</gene>
<sequence length="59" mass="6549">MVVFAVDHEGEGVHEFHRLVEVAEHEFTFETGAVDVPVRNLGQQRLDGGIVQRGRAVHA</sequence>
<protein>
    <submittedName>
        <fullName evidence="1">Uncharacterized protein</fullName>
    </submittedName>
</protein>
<evidence type="ECO:0000313" key="2">
    <source>
        <dbReference type="Proteomes" id="UP000008311"/>
    </source>
</evidence>
<evidence type="ECO:0000313" key="1">
    <source>
        <dbReference type="EMBL" id="EEF21933.1"/>
    </source>
</evidence>
<dbReference type="EMBL" id="EQ998540">
    <property type="protein sequence ID" value="EEF21933.1"/>
    <property type="molecule type" value="Genomic_DNA"/>
</dbReference>
<keyword evidence="2" id="KW-1185">Reference proteome</keyword>
<reference evidence="2" key="1">
    <citation type="journal article" date="2010" name="Nat. Biotechnol.">
        <title>Draft genome sequence of the oilseed species Ricinus communis.</title>
        <authorList>
            <person name="Chan A.P."/>
            <person name="Crabtree J."/>
            <person name="Zhao Q."/>
            <person name="Lorenzi H."/>
            <person name="Orvis J."/>
            <person name="Puiu D."/>
            <person name="Melake-Berhan A."/>
            <person name="Jones K.M."/>
            <person name="Redman J."/>
            <person name="Chen G."/>
            <person name="Cahoon E.B."/>
            <person name="Gedil M."/>
            <person name="Stanke M."/>
            <person name="Haas B.J."/>
            <person name="Wortman J.R."/>
            <person name="Fraser-Liggett C.M."/>
            <person name="Ravel J."/>
            <person name="Rabinowicz P.D."/>
        </authorList>
    </citation>
    <scope>NUCLEOTIDE SEQUENCE [LARGE SCALE GENOMIC DNA]</scope>
    <source>
        <strain evidence="2">cv. Hale</strain>
    </source>
</reference>
<dbReference type="InParanoid" id="B9TQD0"/>
<dbReference type="AlphaFoldDB" id="B9TQD0"/>
<feature type="non-terminal residue" evidence="1">
    <location>
        <position position="59"/>
    </location>
</feature>
<proteinExistence type="predicted"/>
<name>B9TQD0_RICCO</name>